<dbReference type="EMBL" id="REGN01006670">
    <property type="protein sequence ID" value="RNA08662.1"/>
    <property type="molecule type" value="Genomic_DNA"/>
</dbReference>
<dbReference type="Proteomes" id="UP000276133">
    <property type="component" value="Unassembled WGS sequence"/>
</dbReference>
<sequence>MSSKINGLCWQDKWGCRDGGCNKKGGYCEQINRFCIRRGVHVPCGHICSCSGLKGNRFAEYLSKT</sequence>
<name>A0A3M7QBR6_BRAPC</name>
<organism evidence="1 2">
    <name type="scientific">Brachionus plicatilis</name>
    <name type="common">Marine rotifer</name>
    <name type="synonym">Brachionus muelleri</name>
    <dbReference type="NCBI Taxonomy" id="10195"/>
    <lineage>
        <taxon>Eukaryota</taxon>
        <taxon>Metazoa</taxon>
        <taxon>Spiralia</taxon>
        <taxon>Gnathifera</taxon>
        <taxon>Rotifera</taxon>
        <taxon>Eurotatoria</taxon>
        <taxon>Monogononta</taxon>
        <taxon>Pseudotrocha</taxon>
        <taxon>Ploima</taxon>
        <taxon>Brachionidae</taxon>
        <taxon>Brachionus</taxon>
    </lineage>
</organism>
<gene>
    <name evidence="1" type="ORF">BpHYR1_053320</name>
</gene>
<comment type="caution">
    <text evidence="1">The sequence shown here is derived from an EMBL/GenBank/DDBJ whole genome shotgun (WGS) entry which is preliminary data.</text>
</comment>
<reference evidence="1 2" key="1">
    <citation type="journal article" date="2018" name="Sci. Rep.">
        <title>Genomic signatures of local adaptation to the degree of environmental predictability in rotifers.</title>
        <authorList>
            <person name="Franch-Gras L."/>
            <person name="Hahn C."/>
            <person name="Garcia-Roger E.M."/>
            <person name="Carmona M.J."/>
            <person name="Serra M."/>
            <person name="Gomez A."/>
        </authorList>
    </citation>
    <scope>NUCLEOTIDE SEQUENCE [LARGE SCALE GENOMIC DNA]</scope>
    <source>
        <strain evidence="1">HYR1</strain>
    </source>
</reference>
<proteinExistence type="predicted"/>
<dbReference type="AlphaFoldDB" id="A0A3M7QBR6"/>
<protein>
    <submittedName>
        <fullName evidence="1">Uncharacterized protein</fullName>
    </submittedName>
</protein>
<accession>A0A3M7QBR6</accession>
<evidence type="ECO:0000313" key="1">
    <source>
        <dbReference type="EMBL" id="RNA08662.1"/>
    </source>
</evidence>
<keyword evidence="2" id="KW-1185">Reference proteome</keyword>
<evidence type="ECO:0000313" key="2">
    <source>
        <dbReference type="Proteomes" id="UP000276133"/>
    </source>
</evidence>